<proteinExistence type="predicted"/>
<comment type="caution">
    <text evidence="1">The sequence shown here is derived from an EMBL/GenBank/DDBJ whole genome shotgun (WGS) entry which is preliminary data.</text>
</comment>
<keyword evidence="2" id="KW-1185">Reference proteome</keyword>
<protein>
    <submittedName>
        <fullName evidence="1">Uncharacterized protein</fullName>
    </submittedName>
</protein>
<gene>
    <name evidence="1" type="ORF">C7R92_09545</name>
</gene>
<name>A0ABX5FT31_9BACL</name>
<evidence type="ECO:0000313" key="1">
    <source>
        <dbReference type="EMBL" id="PSK11679.1"/>
    </source>
</evidence>
<dbReference type="EMBL" id="PXZO01000016">
    <property type="protein sequence ID" value="PSK11679.1"/>
    <property type="molecule type" value="Genomic_DNA"/>
</dbReference>
<sequence length="115" mass="13675">MNTGFLKQWCLEHDVETRSINAFWYCFRNYRIEDSEEFKSVFGVDFKEDDLTVSLKEVALFIDQWDENSTYAAISHGFDYVVSYIPIVFKGKKLGWYKLFFTLEGETFDDLLTFD</sequence>
<reference evidence="1 2" key="1">
    <citation type="submission" date="2018-03" db="EMBL/GenBank/DDBJ databases">
        <title>Brevisbacillus phylogenomics.</title>
        <authorList>
            <person name="Dunlap C."/>
        </authorList>
    </citation>
    <scope>NUCLEOTIDE SEQUENCE [LARGE SCALE GENOMIC DNA]</scope>
    <source>
        <strain evidence="1 2">NRRL B-41110</strain>
    </source>
</reference>
<dbReference type="GeneID" id="95750365"/>
<organism evidence="1 2">
    <name type="scientific">Brevibacillus porteri</name>
    <dbReference type="NCBI Taxonomy" id="2126350"/>
    <lineage>
        <taxon>Bacteria</taxon>
        <taxon>Bacillati</taxon>
        <taxon>Bacillota</taxon>
        <taxon>Bacilli</taxon>
        <taxon>Bacillales</taxon>
        <taxon>Paenibacillaceae</taxon>
        <taxon>Brevibacillus</taxon>
    </lineage>
</organism>
<dbReference type="Proteomes" id="UP000241645">
    <property type="component" value="Unassembled WGS sequence"/>
</dbReference>
<evidence type="ECO:0000313" key="2">
    <source>
        <dbReference type="Proteomes" id="UP000241645"/>
    </source>
</evidence>
<dbReference type="RefSeq" id="WP_106834074.1">
    <property type="nucleotide sequence ID" value="NZ_JARMEW010000044.1"/>
</dbReference>
<accession>A0ABX5FT31</accession>